<organism evidence="3 4">
    <name type="scientific">Mycena albidolilacea</name>
    <dbReference type="NCBI Taxonomy" id="1033008"/>
    <lineage>
        <taxon>Eukaryota</taxon>
        <taxon>Fungi</taxon>
        <taxon>Dikarya</taxon>
        <taxon>Basidiomycota</taxon>
        <taxon>Agaricomycotina</taxon>
        <taxon>Agaricomycetes</taxon>
        <taxon>Agaricomycetidae</taxon>
        <taxon>Agaricales</taxon>
        <taxon>Marasmiineae</taxon>
        <taxon>Mycenaceae</taxon>
        <taxon>Mycena</taxon>
    </lineage>
</organism>
<evidence type="ECO:0000313" key="3">
    <source>
        <dbReference type="EMBL" id="KAJ7354279.1"/>
    </source>
</evidence>
<feature type="region of interest" description="Disordered" evidence="1">
    <location>
        <begin position="343"/>
        <end position="369"/>
    </location>
</feature>
<dbReference type="EMBL" id="JARIHO010000010">
    <property type="protein sequence ID" value="KAJ7354279.1"/>
    <property type="molecule type" value="Genomic_DNA"/>
</dbReference>
<dbReference type="Gene3D" id="2.60.120.260">
    <property type="entry name" value="Galactose-binding domain-like"/>
    <property type="match status" value="2"/>
</dbReference>
<feature type="region of interest" description="Disordered" evidence="1">
    <location>
        <begin position="429"/>
        <end position="544"/>
    </location>
</feature>
<dbReference type="Proteomes" id="UP001218218">
    <property type="component" value="Unassembled WGS sequence"/>
</dbReference>
<keyword evidence="2" id="KW-1133">Transmembrane helix</keyword>
<evidence type="ECO:0000256" key="2">
    <source>
        <dbReference type="SAM" id="Phobius"/>
    </source>
</evidence>
<evidence type="ECO:0000256" key="1">
    <source>
        <dbReference type="SAM" id="MobiDB-lite"/>
    </source>
</evidence>
<feature type="region of interest" description="Disordered" evidence="1">
    <location>
        <begin position="281"/>
        <end position="310"/>
    </location>
</feature>
<sequence>MSATTPPPRQRVIDDSDPAIQYGPNGWFVADPSTLNGGNFGPIYQDTSHATTSSNSNLTFAFNGTSIKILGTIMVSIDSNNVTDPTWDCFVDEIKISNPDPNFKFTENNWVLCEQPQIAAGSHVLTIQVQSKGRAFYFDYLMYTPPPDAFFDTAVLLYPTTDPSVEFGTGWRTFGGENGTNDFGSEVSLAFHGTSVSPYGFVPTEISHNATWATYTIDGGPPVNFTLSGLPSPQSSTEYFVTLFTTPTIQSGPHSLVITYGGDNQHTPLVIQGFYVTNTTSASDLSSPSPSPSSPSSSQSSTSPPGPRKNIPAGAIAGGVIGGLLLLALLAALAFFCAKRRRRRDPTSPNPYSMSNANAGAPTLPVAGSAPPTGQPYAYSAVPASSSSNPLPATGAATAATFSSGSAAADSRPSTAYPSLHRIAQAPLHQHPSDTMSSSRGTHTHQLSGSSSSAAAQHPTYGNSTSAVISHDSGSGHGVLFTSAATPPPLPPKLARERAATQRAAPPLAPGTVVLRHEDSGMRLRVPESGAAEIVELPPGYSPD</sequence>
<feature type="compositionally biased region" description="Low complexity" evidence="1">
    <location>
        <begin position="281"/>
        <end position="303"/>
    </location>
</feature>
<dbReference type="AlphaFoldDB" id="A0AAD7ACF1"/>
<feature type="compositionally biased region" description="Polar residues" evidence="1">
    <location>
        <begin position="433"/>
        <end position="447"/>
    </location>
</feature>
<reference evidence="3" key="1">
    <citation type="submission" date="2023-03" db="EMBL/GenBank/DDBJ databases">
        <title>Massive genome expansion in bonnet fungi (Mycena s.s.) driven by repeated elements and novel gene families across ecological guilds.</title>
        <authorList>
            <consortium name="Lawrence Berkeley National Laboratory"/>
            <person name="Harder C.B."/>
            <person name="Miyauchi S."/>
            <person name="Viragh M."/>
            <person name="Kuo A."/>
            <person name="Thoen E."/>
            <person name="Andreopoulos B."/>
            <person name="Lu D."/>
            <person name="Skrede I."/>
            <person name="Drula E."/>
            <person name="Henrissat B."/>
            <person name="Morin E."/>
            <person name="Kohler A."/>
            <person name="Barry K."/>
            <person name="LaButti K."/>
            <person name="Morin E."/>
            <person name="Salamov A."/>
            <person name="Lipzen A."/>
            <person name="Mereny Z."/>
            <person name="Hegedus B."/>
            <person name="Baldrian P."/>
            <person name="Stursova M."/>
            <person name="Weitz H."/>
            <person name="Taylor A."/>
            <person name="Grigoriev I.V."/>
            <person name="Nagy L.G."/>
            <person name="Martin F."/>
            <person name="Kauserud H."/>
        </authorList>
    </citation>
    <scope>NUCLEOTIDE SEQUENCE</scope>
    <source>
        <strain evidence="3">CBHHK002</strain>
    </source>
</reference>
<name>A0AAD7ACF1_9AGAR</name>
<evidence type="ECO:0000313" key="4">
    <source>
        <dbReference type="Proteomes" id="UP001218218"/>
    </source>
</evidence>
<protein>
    <recommendedName>
        <fullName evidence="5">Transmembrane protein</fullName>
    </recommendedName>
</protein>
<keyword evidence="2" id="KW-0812">Transmembrane</keyword>
<evidence type="ECO:0008006" key="5">
    <source>
        <dbReference type="Google" id="ProtNLM"/>
    </source>
</evidence>
<feature type="compositionally biased region" description="Basic and acidic residues" evidence="1">
    <location>
        <begin position="515"/>
        <end position="526"/>
    </location>
</feature>
<proteinExistence type="predicted"/>
<comment type="caution">
    <text evidence="3">The sequence shown here is derived from an EMBL/GenBank/DDBJ whole genome shotgun (WGS) entry which is preliminary data.</text>
</comment>
<keyword evidence="2" id="KW-0472">Membrane</keyword>
<keyword evidence="4" id="KW-1185">Reference proteome</keyword>
<accession>A0AAD7ACF1</accession>
<gene>
    <name evidence="3" type="ORF">DFH08DRAFT_738343</name>
</gene>
<dbReference type="Gene3D" id="1.20.5.510">
    <property type="entry name" value="Single helix bin"/>
    <property type="match status" value="1"/>
</dbReference>
<feature type="transmembrane region" description="Helical" evidence="2">
    <location>
        <begin position="313"/>
        <end position="338"/>
    </location>
</feature>